<dbReference type="EMBL" id="MHIY01000022">
    <property type="protein sequence ID" value="OGY59610.1"/>
    <property type="molecule type" value="Genomic_DNA"/>
</dbReference>
<evidence type="ECO:0000259" key="1">
    <source>
        <dbReference type="Pfam" id="PF13200"/>
    </source>
</evidence>
<dbReference type="InterPro" id="IPR025275">
    <property type="entry name" value="DUF4015"/>
</dbReference>
<name>A0A1G1Z6U7_9BACT</name>
<evidence type="ECO:0000313" key="3">
    <source>
        <dbReference type="Proteomes" id="UP000178744"/>
    </source>
</evidence>
<dbReference type="Proteomes" id="UP000178744">
    <property type="component" value="Unassembled WGS sequence"/>
</dbReference>
<accession>A0A1G1Z6U7</accession>
<dbReference type="InterPro" id="IPR017853">
    <property type="entry name" value="GH"/>
</dbReference>
<protein>
    <recommendedName>
        <fullName evidence="1">DUF4015 domain-containing protein</fullName>
    </recommendedName>
</protein>
<comment type="caution">
    <text evidence="2">The sequence shown here is derived from an EMBL/GenBank/DDBJ whole genome shotgun (WGS) entry which is preliminary data.</text>
</comment>
<organism evidence="2 3">
    <name type="scientific">Candidatus Colwellbacteria bacterium RIFCSPLOWO2_01_FULL_48_10</name>
    <dbReference type="NCBI Taxonomy" id="1797690"/>
    <lineage>
        <taxon>Bacteria</taxon>
        <taxon>Candidatus Colwelliibacteriota</taxon>
    </lineage>
</organism>
<feature type="domain" description="DUF4015" evidence="1">
    <location>
        <begin position="71"/>
        <end position="411"/>
    </location>
</feature>
<proteinExistence type="predicted"/>
<dbReference type="Gene3D" id="3.20.20.80">
    <property type="entry name" value="Glycosidases"/>
    <property type="match status" value="1"/>
</dbReference>
<dbReference type="SUPFAM" id="SSF51445">
    <property type="entry name" value="(Trans)glycosidases"/>
    <property type="match status" value="1"/>
</dbReference>
<reference evidence="2 3" key="1">
    <citation type="journal article" date="2016" name="Nat. Commun.">
        <title>Thousands of microbial genomes shed light on interconnected biogeochemical processes in an aquifer system.</title>
        <authorList>
            <person name="Anantharaman K."/>
            <person name="Brown C.T."/>
            <person name="Hug L.A."/>
            <person name="Sharon I."/>
            <person name="Castelle C.J."/>
            <person name="Probst A.J."/>
            <person name="Thomas B.C."/>
            <person name="Singh A."/>
            <person name="Wilkins M.J."/>
            <person name="Karaoz U."/>
            <person name="Brodie E.L."/>
            <person name="Williams K.H."/>
            <person name="Hubbard S.S."/>
            <person name="Banfield J.F."/>
        </authorList>
    </citation>
    <scope>NUCLEOTIDE SEQUENCE [LARGE SCALE GENOMIC DNA]</scope>
</reference>
<evidence type="ECO:0000313" key="2">
    <source>
        <dbReference type="EMBL" id="OGY59610.1"/>
    </source>
</evidence>
<sequence length="419" mass="46788">MNMPRLILPIATLVIAFSGGLFSLSRDGVGFNVDYSLAGAGGDSTLVSSFGSIGDIDNQEPLPNPPEVVKALYLTGWTAGSSNVQRLIDLAKTTEINAFVIDIKDYSGVVAYDIQLPDVLKYRAKEVRIPRVNTLIKRLHDEGIYVIARQTVFQDPALAKARPDLAVHNKNTGKNWTDRKGISWMDPSGKETWKYNVAIAKDALERGFDEINFDYIRFPSDGDTSLMSFPFYNGATTLKKDAMREFFRYLRSELAGARISADLFGYTAINVDDLGIGQIIEYAYENFDYVAPMIYPSHFNVNFIGYKKPATNPYEVIKYAMQAGIKKLTAFNNQLLSKTQPTTEPGVDGQKLAIKSKLRPWLQDFTIYGVVYGPEQVLSQIKGVYDAFGFPDQSKADMYGGWMLWDPANRYSVKALKAE</sequence>
<dbReference type="Pfam" id="PF13200">
    <property type="entry name" value="DUF4015"/>
    <property type="match status" value="1"/>
</dbReference>
<gene>
    <name evidence="2" type="ORF">A3B23_00620</name>
</gene>
<dbReference type="AlphaFoldDB" id="A0A1G1Z6U7"/>